<dbReference type="Pfam" id="PF05145">
    <property type="entry name" value="AbrB"/>
    <property type="match status" value="1"/>
</dbReference>
<keyword evidence="3" id="KW-1185">Reference proteome</keyword>
<feature type="transmembrane region" description="Helical" evidence="1">
    <location>
        <begin position="309"/>
        <end position="328"/>
    </location>
</feature>
<dbReference type="Proteomes" id="UP000773614">
    <property type="component" value="Unassembled WGS sequence"/>
</dbReference>
<dbReference type="NCBIfam" id="TIGR03082">
    <property type="entry name" value="Gneg_AbrB_dup"/>
    <property type="match status" value="2"/>
</dbReference>
<evidence type="ECO:0000313" key="2">
    <source>
        <dbReference type="EMBL" id="MYZ48956.1"/>
    </source>
</evidence>
<feature type="transmembrane region" description="Helical" evidence="1">
    <location>
        <begin position="157"/>
        <end position="176"/>
    </location>
</feature>
<accession>A0A964T5L9</accession>
<comment type="caution">
    <text evidence="2">The sequence shown here is derived from an EMBL/GenBank/DDBJ whole genome shotgun (WGS) entry which is preliminary data.</text>
</comment>
<organism evidence="2 3">
    <name type="scientific">Propylenella binzhouense</name>
    <dbReference type="NCBI Taxonomy" id="2555902"/>
    <lineage>
        <taxon>Bacteria</taxon>
        <taxon>Pseudomonadati</taxon>
        <taxon>Pseudomonadota</taxon>
        <taxon>Alphaproteobacteria</taxon>
        <taxon>Hyphomicrobiales</taxon>
        <taxon>Propylenellaceae</taxon>
        <taxon>Propylenella</taxon>
    </lineage>
</organism>
<sequence>MRPSLDRLPGIRPTRSDRAAILRIVKTLAVAAVGGALFKELHIPLAWMLGALLFTGVGGRLIGPLDVPRTMRDTVVPVLGVLLGSGFTPEVLGHLGRWPAGLAAVLVYVVVSAIFGVLYFRLVVKFDPLTAFFSAIPGGLSDLTLLGASLGADLGRLALIHSMRIIVVVTTIPFGVRFLTGTSAVGPASATAHGPFTAWDLVALVLCAALGTFLGRKAGLPATPVLGPLLVSAAAHLAGLTAVVPPPWLVILAQIVLGGYIGSRLSGMAGATVRAALLHGLVWGVVLVVLAFAAALVTSRASAIAFPSMLLGIAPGGLPEMAVITLALNVDIAFVTVCHLTRIVAVYLITPFGVRLGGWTIPARRKG</sequence>
<evidence type="ECO:0000256" key="1">
    <source>
        <dbReference type="SAM" id="Phobius"/>
    </source>
</evidence>
<proteinExistence type="predicted"/>
<dbReference type="AlphaFoldDB" id="A0A964T5L9"/>
<feature type="transmembrane region" description="Helical" evidence="1">
    <location>
        <begin position="20"/>
        <end position="38"/>
    </location>
</feature>
<dbReference type="GO" id="GO:0010468">
    <property type="term" value="P:regulation of gene expression"/>
    <property type="evidence" value="ECO:0007669"/>
    <property type="project" value="InterPro"/>
</dbReference>
<feature type="transmembrane region" description="Helical" evidence="1">
    <location>
        <begin position="196"/>
        <end position="214"/>
    </location>
</feature>
<feature type="transmembrane region" description="Helical" evidence="1">
    <location>
        <begin position="226"/>
        <end position="256"/>
    </location>
</feature>
<dbReference type="PANTHER" id="PTHR38457:SF1">
    <property type="entry name" value="REGULATOR ABRB-RELATED"/>
    <property type="match status" value="1"/>
</dbReference>
<feature type="transmembrane region" description="Helical" evidence="1">
    <location>
        <begin position="74"/>
        <end position="92"/>
    </location>
</feature>
<dbReference type="InterPro" id="IPR017516">
    <property type="entry name" value="AbrB_dup"/>
</dbReference>
<reference evidence="2" key="1">
    <citation type="submission" date="2019-03" db="EMBL/GenBank/DDBJ databases">
        <title>Afifella sp. nov., isolated from activated sludge.</title>
        <authorList>
            <person name="Li Q."/>
            <person name="Liu Y."/>
        </authorList>
    </citation>
    <scope>NUCLEOTIDE SEQUENCE</scope>
    <source>
        <strain evidence="2">L72</strain>
    </source>
</reference>
<gene>
    <name evidence="2" type="ORF">E4O86_14670</name>
</gene>
<feature type="transmembrane region" description="Helical" evidence="1">
    <location>
        <begin position="44"/>
        <end position="62"/>
    </location>
</feature>
<dbReference type="EMBL" id="SPKJ01000055">
    <property type="protein sequence ID" value="MYZ48956.1"/>
    <property type="molecule type" value="Genomic_DNA"/>
</dbReference>
<feature type="transmembrane region" description="Helical" evidence="1">
    <location>
        <begin position="276"/>
        <end position="297"/>
    </location>
</feature>
<keyword evidence="1" id="KW-0812">Transmembrane</keyword>
<dbReference type="InterPro" id="IPR007820">
    <property type="entry name" value="AbrB_fam"/>
</dbReference>
<dbReference type="GO" id="GO:0016020">
    <property type="term" value="C:membrane"/>
    <property type="evidence" value="ECO:0007669"/>
    <property type="project" value="InterPro"/>
</dbReference>
<keyword evidence="1" id="KW-1133">Transmembrane helix</keyword>
<name>A0A964T5L9_9HYPH</name>
<protein>
    <submittedName>
        <fullName evidence="2">AbrB family transcriptional regulator</fullName>
    </submittedName>
</protein>
<dbReference type="PANTHER" id="PTHR38457">
    <property type="entry name" value="REGULATOR ABRB-RELATED"/>
    <property type="match status" value="1"/>
</dbReference>
<evidence type="ECO:0000313" key="3">
    <source>
        <dbReference type="Proteomes" id="UP000773614"/>
    </source>
</evidence>
<feature type="transmembrane region" description="Helical" evidence="1">
    <location>
        <begin position="98"/>
        <end position="120"/>
    </location>
</feature>
<dbReference type="PIRSF" id="PIRSF038991">
    <property type="entry name" value="Protein_AbrB"/>
    <property type="match status" value="1"/>
</dbReference>
<keyword evidence="1" id="KW-0472">Membrane</keyword>
<feature type="transmembrane region" description="Helical" evidence="1">
    <location>
        <begin position="334"/>
        <end position="356"/>
    </location>
</feature>